<dbReference type="Gene3D" id="3.40.50.300">
    <property type="entry name" value="P-loop containing nucleotide triphosphate hydrolases"/>
    <property type="match status" value="1"/>
</dbReference>
<evidence type="ECO:0000256" key="2">
    <source>
        <dbReference type="SAM" id="Coils"/>
    </source>
</evidence>
<dbReference type="InterPro" id="IPR051943">
    <property type="entry name" value="TRAFAC_Dynamin-like_GTPase"/>
</dbReference>
<dbReference type="EMBL" id="LIXZ01000003">
    <property type="protein sequence ID" value="KPL60649.1"/>
    <property type="molecule type" value="Genomic_DNA"/>
</dbReference>
<dbReference type="AlphaFoldDB" id="A0A0P6W3F0"/>
<keyword evidence="2" id="KW-0175">Coiled coil</keyword>
<feature type="repeat" description="TPR" evidence="1">
    <location>
        <begin position="113"/>
        <end position="146"/>
    </location>
</feature>
<dbReference type="InterPro" id="IPR019734">
    <property type="entry name" value="TPR_rpt"/>
</dbReference>
<protein>
    <submittedName>
        <fullName evidence="3">Uncharacterized protein</fullName>
    </submittedName>
</protein>
<dbReference type="InterPro" id="IPR011990">
    <property type="entry name" value="TPR-like_helical_dom_sf"/>
</dbReference>
<dbReference type="eggNOG" id="COG0457">
    <property type="taxonomic scope" value="Bacteria"/>
</dbReference>
<dbReference type="OrthoDB" id="2953146at2"/>
<accession>A0A0P6W3F0</accession>
<dbReference type="SUPFAM" id="SSF48452">
    <property type="entry name" value="TPR-like"/>
    <property type="match status" value="1"/>
</dbReference>
<feature type="coiled-coil region" evidence="2">
    <location>
        <begin position="602"/>
        <end position="629"/>
    </location>
</feature>
<dbReference type="PANTHER" id="PTHR43681:SF1">
    <property type="entry name" value="SARCALUMENIN"/>
    <property type="match status" value="1"/>
</dbReference>
<sequence length="914" mass="106692">MTEEKLLMEKSFYRTFLVDQDTNRHPIEVLGGAFVEEQQNEPYDLTYIRYAQGEVYFHSRDYEAAIFKWESILNELEPWAKKNIADSYYELGMLSSAEDVYTAIQTESTILTMEVSLQLFSLYIERNKIQSAYQTIEKALSIEPDYPNVTELARAFYEEQGDWNKAVELAVKESIRTREPAWFMVLREYADEGYTRSFAPDYYYDLLITVYEKDRKQFKNLVSALWTSYRSHSAAHIEWMLTVNTIFEYVEILPNESWQEILSHFKEAYIGFLEGDYLVKDLEGFMPSMLTNWLKVSRDQQPLFPAAAVLAWNDVFSYSIEPMVTEEAEMILLEENSYQARFDDIILFLNKIIEWSERNEAPVGYKTQWIAEQLMDLSEHHLLIAGSASSGKSSFVQSVLGESVGEAEDSTIIYSYHDQQVEVKEIHDQGVHEVESIADFEELMQREAFVEYKLPSEFLKKNGTALIDVQTGKRKLDDLTAFYPAADGLLYVLNADAPFNAEDRQTLRKLAEIGQPVNVHFLLNKMDKVSHTERTEEIIESARNKAREWFPDAEVLPYSSLEAVHLQRKDVETFLGDHYQMKSGTLKGERGSKLFYLVRKTLRDLYSKRKNHEKELKESIEKNEDILTRLNGFENYLGDMQSDKVSVIKDSFHQKKEAMKKEISEKIPSILSGCSELISEESDFKQIHTELNDAMNTRIQEYIQDDLMPRYVTSLEEWLAFSKQELQDSQDYLNEMSETFNGLFGKDKVVLQCDFQVVDDWRRDVSRMGTRAQIDKENILLRFKPAQFLLKSAGKLLGVLPQNKSLLYNQYKRYLENEDYQDITESVVQKFFLQFDLFEKSLQQDVHSFFAEPFRQLKVTIKDTEAEIASDQESLKKMKANPELYFDPITLFEVKLLQHEYMVKASYKASHHFS</sequence>
<dbReference type="PATRIC" id="fig|218284.4.peg.2307"/>
<dbReference type="PROSITE" id="PS50005">
    <property type="entry name" value="TPR"/>
    <property type="match status" value="1"/>
</dbReference>
<comment type="caution">
    <text evidence="3">The sequence shown here is derived from an EMBL/GenBank/DDBJ whole genome shotgun (WGS) entry which is preliminary data.</text>
</comment>
<proteinExistence type="predicted"/>
<dbReference type="RefSeq" id="WP_060671565.1">
    <property type="nucleotide sequence ID" value="NZ_LIXZ01000003.1"/>
</dbReference>
<reference evidence="3 4" key="1">
    <citation type="submission" date="2015-08" db="EMBL/GenBank/DDBJ databases">
        <title>Draft Genome Sequence of Bacillus vietnamensis UCD-SED5.</title>
        <authorList>
            <person name="Lee R.D."/>
            <person name="Jospin G."/>
            <person name="Lang J.M."/>
            <person name="Coil D.A."/>
            <person name="Eisen J.A."/>
        </authorList>
    </citation>
    <scope>NUCLEOTIDE SEQUENCE [LARGE SCALE GENOMIC DNA]</scope>
    <source>
        <strain evidence="3 4">UCD-SED5</strain>
    </source>
</reference>
<gene>
    <name evidence="3" type="ORF">AM506_05935</name>
</gene>
<dbReference type="InterPro" id="IPR027417">
    <property type="entry name" value="P-loop_NTPase"/>
</dbReference>
<organism evidence="3 4">
    <name type="scientific">Rossellomorea vietnamensis</name>
    <dbReference type="NCBI Taxonomy" id="218284"/>
    <lineage>
        <taxon>Bacteria</taxon>
        <taxon>Bacillati</taxon>
        <taxon>Bacillota</taxon>
        <taxon>Bacilli</taxon>
        <taxon>Bacillales</taxon>
        <taxon>Bacillaceae</taxon>
        <taxon>Rossellomorea</taxon>
    </lineage>
</organism>
<dbReference type="Proteomes" id="UP000050398">
    <property type="component" value="Unassembled WGS sequence"/>
</dbReference>
<evidence type="ECO:0000313" key="4">
    <source>
        <dbReference type="Proteomes" id="UP000050398"/>
    </source>
</evidence>
<dbReference type="Gene3D" id="1.25.40.10">
    <property type="entry name" value="Tetratricopeptide repeat domain"/>
    <property type="match status" value="2"/>
</dbReference>
<evidence type="ECO:0000313" key="3">
    <source>
        <dbReference type="EMBL" id="KPL60649.1"/>
    </source>
</evidence>
<keyword evidence="1" id="KW-0802">TPR repeat</keyword>
<evidence type="ECO:0000256" key="1">
    <source>
        <dbReference type="PROSITE-ProRule" id="PRU00339"/>
    </source>
</evidence>
<dbReference type="SUPFAM" id="SSF52540">
    <property type="entry name" value="P-loop containing nucleoside triphosphate hydrolases"/>
    <property type="match status" value="1"/>
</dbReference>
<name>A0A0P6W3F0_9BACI</name>
<dbReference type="PANTHER" id="PTHR43681">
    <property type="entry name" value="TRANSMEMBRANE GTPASE FZO"/>
    <property type="match status" value="1"/>
</dbReference>